<reference evidence="1 2" key="1">
    <citation type="submission" date="2019-08" db="EMBL/GenBank/DDBJ databases">
        <authorList>
            <person name="Liang Q."/>
        </authorList>
    </citation>
    <scope>NUCLEOTIDE SEQUENCE [LARGE SCALE GENOMIC DNA]</scope>
    <source>
        <strain evidence="1 2">V1718</strain>
    </source>
</reference>
<protein>
    <submittedName>
        <fullName evidence="1">Uncharacterized protein</fullName>
    </submittedName>
</protein>
<dbReference type="EMBL" id="CP042467">
    <property type="protein sequence ID" value="QED29943.1"/>
    <property type="molecule type" value="Genomic_DNA"/>
</dbReference>
<dbReference type="RefSeq" id="WP_146963182.1">
    <property type="nucleotide sequence ID" value="NZ_CP042467.1"/>
</dbReference>
<keyword evidence="2" id="KW-1185">Reference proteome</keyword>
<organism evidence="1 2">
    <name type="scientific">Microvenator marinus</name>
    <dbReference type="NCBI Taxonomy" id="2600177"/>
    <lineage>
        <taxon>Bacteria</taxon>
        <taxon>Deltaproteobacteria</taxon>
        <taxon>Bradymonadales</taxon>
        <taxon>Microvenatoraceae</taxon>
        <taxon>Microvenator</taxon>
    </lineage>
</organism>
<name>A0A5B8Y0S6_9DELT</name>
<accession>A0A5B8Y0S6</accession>
<dbReference type="AlphaFoldDB" id="A0A5B8Y0S6"/>
<evidence type="ECO:0000313" key="2">
    <source>
        <dbReference type="Proteomes" id="UP000321595"/>
    </source>
</evidence>
<dbReference type="Proteomes" id="UP000321595">
    <property type="component" value="Chromosome"/>
</dbReference>
<proteinExistence type="predicted"/>
<gene>
    <name evidence="1" type="ORF">FRD01_22435</name>
</gene>
<sequence>MEKELGVDARERMLGGGSKLRSTKATSVRSNIFRLRSTLRVLIQRTQASVRIGSNSCIGSGPECFEALVW</sequence>
<dbReference type="KEGG" id="bbae:FRD01_22435"/>
<evidence type="ECO:0000313" key="1">
    <source>
        <dbReference type="EMBL" id="QED29943.1"/>
    </source>
</evidence>